<reference evidence="10" key="1">
    <citation type="journal article" date="2020" name="bioRxiv">
        <title>Chromosome-level reference genome of the European wasp spider Argiope bruennichi: a resource for studies on range expansion and evolutionary adaptation.</title>
        <authorList>
            <person name="Sheffer M.M."/>
            <person name="Hoppe A."/>
            <person name="Krehenwinkel H."/>
            <person name="Uhl G."/>
            <person name="Kuss A.W."/>
            <person name="Jensen L."/>
            <person name="Jensen C."/>
            <person name="Gillespie R.G."/>
            <person name="Hoff K.J."/>
            <person name="Prost S."/>
        </authorList>
    </citation>
    <scope>NUCLEOTIDE SEQUENCE</scope>
</reference>
<dbReference type="GO" id="GO:0005634">
    <property type="term" value="C:nucleus"/>
    <property type="evidence" value="ECO:0007669"/>
    <property type="project" value="UniProtKB-SubCell"/>
</dbReference>
<reference evidence="10" key="2">
    <citation type="submission" date="2020-06" db="EMBL/GenBank/DDBJ databases">
        <authorList>
            <person name="Sheffer M."/>
        </authorList>
    </citation>
    <scope>NUCLEOTIDE SEQUENCE</scope>
</reference>
<evidence type="ECO:0000256" key="4">
    <source>
        <dbReference type="ARBA" id="ARBA00022737"/>
    </source>
</evidence>
<feature type="repeat" description="WD" evidence="9">
    <location>
        <begin position="192"/>
        <end position="228"/>
    </location>
</feature>
<comment type="subcellular location">
    <subcellularLocation>
        <location evidence="1 8">Nucleus</location>
    </subcellularLocation>
</comment>
<dbReference type="AlphaFoldDB" id="A0A8T0G193"/>
<dbReference type="InterPro" id="IPR036322">
    <property type="entry name" value="WD40_repeat_dom_sf"/>
</dbReference>
<gene>
    <name evidence="10" type="ORF">HNY73_000627</name>
</gene>
<evidence type="ECO:0000256" key="2">
    <source>
        <dbReference type="ARBA" id="ARBA00022574"/>
    </source>
</evidence>
<dbReference type="HAMAP" id="MF_03056">
    <property type="entry name" value="TRM82"/>
    <property type="match status" value="1"/>
</dbReference>
<dbReference type="PROSITE" id="PS50082">
    <property type="entry name" value="WD_REPEATS_2"/>
    <property type="match status" value="1"/>
</dbReference>
<dbReference type="InterPro" id="IPR015943">
    <property type="entry name" value="WD40/YVTN_repeat-like_dom_sf"/>
</dbReference>
<dbReference type="PANTHER" id="PTHR16288:SF0">
    <property type="entry name" value="TRNA (GUANINE-N(7)-)-METHYLTRANSFERASE NON-CATALYTIC SUBUNIT WDR4"/>
    <property type="match status" value="1"/>
</dbReference>
<evidence type="ECO:0000256" key="1">
    <source>
        <dbReference type="ARBA" id="ARBA00004123"/>
    </source>
</evidence>
<dbReference type="Proteomes" id="UP000807504">
    <property type="component" value="Unassembled WGS sequence"/>
</dbReference>
<keyword evidence="5 8" id="KW-0539">Nucleus</keyword>
<dbReference type="EMBL" id="JABXBU010000001">
    <property type="protein sequence ID" value="KAF8796218.1"/>
    <property type="molecule type" value="Genomic_DNA"/>
</dbReference>
<evidence type="ECO:0000256" key="7">
    <source>
        <dbReference type="ARBA" id="ARBA00093542"/>
    </source>
</evidence>
<keyword evidence="3 8" id="KW-0819">tRNA processing</keyword>
<dbReference type="GO" id="GO:0005829">
    <property type="term" value="C:cytosol"/>
    <property type="evidence" value="ECO:0007669"/>
    <property type="project" value="TreeGrafter"/>
</dbReference>
<comment type="pathway">
    <text evidence="8">tRNA modification; N(7)-methylguanine-tRNA biosynthesis.</text>
</comment>
<proteinExistence type="inferred from homology"/>
<dbReference type="InterPro" id="IPR001680">
    <property type="entry name" value="WD40_rpt"/>
</dbReference>
<keyword evidence="4 8" id="KW-0677">Repeat</keyword>
<dbReference type="SMART" id="SM00320">
    <property type="entry name" value="WD40"/>
    <property type="match status" value="3"/>
</dbReference>
<protein>
    <recommendedName>
        <fullName evidence="8">tRNA (guanine-N(7)-)-methyltransferase non-catalytic subunit</fullName>
    </recommendedName>
    <alternativeName>
        <fullName evidence="8">WD repeat-containing protein 4 homolog</fullName>
    </alternativeName>
</protein>
<evidence type="ECO:0000313" key="11">
    <source>
        <dbReference type="Proteomes" id="UP000807504"/>
    </source>
</evidence>
<dbReference type="GO" id="GO:0106004">
    <property type="term" value="P:tRNA (guanine-N7)-methylation"/>
    <property type="evidence" value="ECO:0007669"/>
    <property type="project" value="UniProtKB-UniRule"/>
</dbReference>
<organism evidence="10 11">
    <name type="scientific">Argiope bruennichi</name>
    <name type="common">Wasp spider</name>
    <name type="synonym">Aranea bruennichi</name>
    <dbReference type="NCBI Taxonomy" id="94029"/>
    <lineage>
        <taxon>Eukaryota</taxon>
        <taxon>Metazoa</taxon>
        <taxon>Ecdysozoa</taxon>
        <taxon>Arthropoda</taxon>
        <taxon>Chelicerata</taxon>
        <taxon>Arachnida</taxon>
        <taxon>Araneae</taxon>
        <taxon>Araneomorphae</taxon>
        <taxon>Entelegynae</taxon>
        <taxon>Araneoidea</taxon>
        <taxon>Araneidae</taxon>
        <taxon>Argiope</taxon>
    </lineage>
</organism>
<dbReference type="Gene3D" id="2.130.10.10">
    <property type="entry name" value="YVTN repeat-like/Quinoprotein amine dehydrogenase"/>
    <property type="match status" value="1"/>
</dbReference>
<dbReference type="InterPro" id="IPR028884">
    <property type="entry name" value="Trm82"/>
</dbReference>
<dbReference type="Pfam" id="PF00400">
    <property type="entry name" value="WD40"/>
    <property type="match status" value="3"/>
</dbReference>
<dbReference type="SUPFAM" id="SSF50978">
    <property type="entry name" value="WD40 repeat-like"/>
    <property type="match status" value="1"/>
</dbReference>
<dbReference type="GO" id="GO:0043527">
    <property type="term" value="C:tRNA methyltransferase complex"/>
    <property type="evidence" value="ECO:0007669"/>
    <property type="project" value="TreeGrafter"/>
</dbReference>
<evidence type="ECO:0000256" key="3">
    <source>
        <dbReference type="ARBA" id="ARBA00022694"/>
    </source>
</evidence>
<comment type="subunit">
    <text evidence="7">Forms a heterodimer with the catalytic subunit Mettl1. Interacts with mei-P26 and weakly interacts with bgcn; required for the function or formation of the mei-P26-bgcn-bam-sxl complex. Interacts with nanos; may be involved in mei-P26-dependent derepression of the BMP signaling pathway. Interacts with Myc; the interaction may be mediated by mei-P26 and may be involved in the regulation of ribosome biogenesis.</text>
</comment>
<evidence type="ECO:0000256" key="6">
    <source>
        <dbReference type="ARBA" id="ARBA00093337"/>
    </source>
</evidence>
<comment type="function">
    <text evidence="8">Required for the formation of N(7)-methylguanine at position 46 (m7G46) in tRNA. In the complex, it is required to stabilize and induce conformational changes of the catalytic subunit.</text>
</comment>
<sequence length="419" mass="47537">MAFFVNNKNVGCPIFVKSDEILVPNPIFSENGSSSVFDKIKCEFRVEETSAEKAKFNLKNKDSKLKQNSITSASLSNCGKYICACDSNNCLHLWEHEESNWKILSVRPLTRKCQKAIFTNSSANIILCDRGGDVFDYSVSKCEESGNLILGHISLILDISISNDDKYLATCDRDGKIRISCYPNSYNILSYCLGHQEFVSSIQFIQLAEEILLSGSGDGSIRLWKYKNNGLQFKCVSLQENDILCKACNVQNEAEIKVKLNHEVSEKLVLSDKQVLFSVRCVKYSQEHQLLAVIFHLQPIIAIYKILNDSDDSLNFQQFISLDAPPVDAVFMNNGQLLILIKSTSVSVKCFDYEVENQKFIPIADNDSVAVLKAVQDFYNDFENIHFQDDFVSLFKRVYENNNEDEDCNDVQKKKNKTE</sequence>
<dbReference type="PANTHER" id="PTHR16288">
    <property type="entry name" value="WD40 REPEAT PROTEIN 4"/>
    <property type="match status" value="1"/>
</dbReference>
<accession>A0A8T0G193</accession>
<keyword evidence="11" id="KW-1185">Reference proteome</keyword>
<evidence type="ECO:0000313" key="10">
    <source>
        <dbReference type="EMBL" id="KAF8796218.1"/>
    </source>
</evidence>
<evidence type="ECO:0000256" key="5">
    <source>
        <dbReference type="ARBA" id="ARBA00023242"/>
    </source>
</evidence>
<evidence type="ECO:0000256" key="8">
    <source>
        <dbReference type="HAMAP-Rule" id="MF_03056"/>
    </source>
</evidence>
<dbReference type="PROSITE" id="PS50294">
    <property type="entry name" value="WD_REPEATS_REGION"/>
    <property type="match status" value="1"/>
</dbReference>
<comment type="function">
    <text evidence="6">Required for the Mettl1-dependent formation of N(7)-methylguanine at position 46 (m7G46) in tRNA. In the Mettl1-wuho methyltransferase complex, it is required to stabilize and induce conformational changes of the catalytic subunit. Required for binding of nanos mRNA and repression of translation by the mei-P26-bgcn-bam-sxl complex. May cooperate with mei-P26 and nanos to derepress the BMP signaling pathway. May cooperate with mei-P26 to suppress expression of a subset of microRNAs. May cooperate with mei-P26 to regulate bam expression levels in germline cells during gametogenesis. Required to promote mitosis to meiosis transition during gametogenesis. May regulate germline cell division in part by regulating ribosome biogenesis.</text>
</comment>
<comment type="similarity">
    <text evidence="8">Belongs to the WD repeat TRM82 family.</text>
</comment>
<name>A0A8T0G193_ARGBR</name>
<keyword evidence="2 8" id="KW-0853">WD repeat</keyword>
<evidence type="ECO:0000256" key="9">
    <source>
        <dbReference type="PROSITE-ProRule" id="PRU00221"/>
    </source>
</evidence>
<comment type="caution">
    <text evidence="10">The sequence shown here is derived from an EMBL/GenBank/DDBJ whole genome shotgun (WGS) entry which is preliminary data.</text>
</comment>